<keyword evidence="4" id="KW-1003">Cell membrane</keyword>
<feature type="transmembrane region" description="Helical" evidence="9">
    <location>
        <begin position="206"/>
        <end position="229"/>
    </location>
</feature>
<dbReference type="Pfam" id="PF00528">
    <property type="entry name" value="BPD_transp_1"/>
    <property type="match status" value="1"/>
</dbReference>
<feature type="transmembrane region" description="Helical" evidence="9">
    <location>
        <begin position="73"/>
        <end position="96"/>
    </location>
</feature>
<keyword evidence="12" id="KW-1185">Reference proteome</keyword>
<dbReference type="RefSeq" id="WP_213235121.1">
    <property type="nucleotide sequence ID" value="NZ_JAHBCL010000002.1"/>
</dbReference>
<dbReference type="PANTHER" id="PTHR30614">
    <property type="entry name" value="MEMBRANE COMPONENT OF AMINO ACID ABC TRANSPORTER"/>
    <property type="match status" value="1"/>
</dbReference>
<dbReference type="InterPro" id="IPR043429">
    <property type="entry name" value="ArtM/GltK/GlnP/TcyL/YhdX-like"/>
</dbReference>
<evidence type="ECO:0000256" key="2">
    <source>
        <dbReference type="ARBA" id="ARBA00010072"/>
    </source>
</evidence>
<organism evidence="11 12">
    <name type="scientific">Fusibacter paucivorans</name>
    <dbReference type="NCBI Taxonomy" id="76009"/>
    <lineage>
        <taxon>Bacteria</taxon>
        <taxon>Bacillati</taxon>
        <taxon>Bacillota</taxon>
        <taxon>Clostridia</taxon>
        <taxon>Eubacteriales</taxon>
        <taxon>Eubacteriales Family XII. Incertae Sedis</taxon>
        <taxon>Fusibacter</taxon>
    </lineage>
</organism>
<keyword evidence="3 9" id="KW-0813">Transport</keyword>
<evidence type="ECO:0000256" key="8">
    <source>
        <dbReference type="ARBA" id="ARBA00023136"/>
    </source>
</evidence>
<keyword evidence="7 9" id="KW-1133">Transmembrane helix</keyword>
<comment type="similarity">
    <text evidence="2">Belongs to the binding-protein-dependent transport system permease family. HisMQ subfamily.</text>
</comment>
<evidence type="ECO:0000259" key="10">
    <source>
        <dbReference type="PROSITE" id="PS50928"/>
    </source>
</evidence>
<evidence type="ECO:0000256" key="6">
    <source>
        <dbReference type="ARBA" id="ARBA00022970"/>
    </source>
</evidence>
<protein>
    <submittedName>
        <fullName evidence="11">Amino acid ABC transporter permease</fullName>
    </submittedName>
</protein>
<comment type="caution">
    <text evidence="11">The sequence shown here is derived from an EMBL/GenBank/DDBJ whole genome shotgun (WGS) entry which is preliminary data.</text>
</comment>
<gene>
    <name evidence="11" type="ORF">KHM83_01445</name>
</gene>
<evidence type="ECO:0000256" key="4">
    <source>
        <dbReference type="ARBA" id="ARBA00022475"/>
    </source>
</evidence>
<dbReference type="NCBIfam" id="TIGR01726">
    <property type="entry name" value="HEQRo_perm_3TM"/>
    <property type="match status" value="1"/>
</dbReference>
<evidence type="ECO:0000313" key="11">
    <source>
        <dbReference type="EMBL" id="MBS7525335.1"/>
    </source>
</evidence>
<feature type="domain" description="ABC transmembrane type-1" evidence="10">
    <location>
        <begin position="27"/>
        <end position="228"/>
    </location>
</feature>
<dbReference type="Gene3D" id="1.10.3720.10">
    <property type="entry name" value="MetI-like"/>
    <property type="match status" value="1"/>
</dbReference>
<dbReference type="EMBL" id="JAHBCL010000002">
    <property type="protein sequence ID" value="MBS7525335.1"/>
    <property type="molecule type" value="Genomic_DNA"/>
</dbReference>
<feature type="transmembrane region" description="Helical" evidence="9">
    <location>
        <begin position="27"/>
        <end position="52"/>
    </location>
</feature>
<evidence type="ECO:0000256" key="5">
    <source>
        <dbReference type="ARBA" id="ARBA00022692"/>
    </source>
</evidence>
<evidence type="ECO:0000256" key="7">
    <source>
        <dbReference type="ARBA" id="ARBA00022989"/>
    </source>
</evidence>
<keyword evidence="6" id="KW-0029">Amino-acid transport</keyword>
<dbReference type="PROSITE" id="PS50928">
    <property type="entry name" value="ABC_TM1"/>
    <property type="match status" value="1"/>
</dbReference>
<evidence type="ECO:0000256" key="1">
    <source>
        <dbReference type="ARBA" id="ARBA00004651"/>
    </source>
</evidence>
<dbReference type="Proteomes" id="UP000746471">
    <property type="component" value="Unassembled WGS sequence"/>
</dbReference>
<dbReference type="InterPro" id="IPR035906">
    <property type="entry name" value="MetI-like_sf"/>
</dbReference>
<evidence type="ECO:0000313" key="12">
    <source>
        <dbReference type="Proteomes" id="UP000746471"/>
    </source>
</evidence>
<accession>A0ABS5PJN4</accession>
<keyword evidence="8 9" id="KW-0472">Membrane</keyword>
<reference evidence="11 12" key="1">
    <citation type="submission" date="2021-05" db="EMBL/GenBank/DDBJ databases">
        <title>Fusibacter ferrireducens sp. nov., an anaerobic, sulfur- and Fe-reducing bacterium isolated from the mangrove sediment.</title>
        <authorList>
            <person name="Qiu D."/>
        </authorList>
    </citation>
    <scope>NUCLEOTIDE SEQUENCE [LARGE SCALE GENOMIC DNA]</scope>
    <source>
        <strain evidence="11 12">DSM 12116</strain>
    </source>
</reference>
<evidence type="ECO:0000256" key="9">
    <source>
        <dbReference type="RuleBase" id="RU363032"/>
    </source>
</evidence>
<evidence type="ECO:0000256" key="3">
    <source>
        <dbReference type="ARBA" id="ARBA00022448"/>
    </source>
</evidence>
<dbReference type="InterPro" id="IPR000515">
    <property type="entry name" value="MetI-like"/>
</dbReference>
<dbReference type="InterPro" id="IPR010065">
    <property type="entry name" value="AA_ABC_transptr_permease_3TM"/>
</dbReference>
<dbReference type="SUPFAM" id="SSF161098">
    <property type="entry name" value="MetI-like"/>
    <property type="match status" value="1"/>
</dbReference>
<name>A0ABS5PJN4_9FIRM</name>
<dbReference type="CDD" id="cd06261">
    <property type="entry name" value="TM_PBP2"/>
    <property type="match status" value="1"/>
</dbReference>
<dbReference type="PANTHER" id="PTHR30614:SF20">
    <property type="entry name" value="GLUTAMINE TRANSPORT SYSTEM PERMEASE PROTEIN GLNP"/>
    <property type="match status" value="1"/>
</dbReference>
<feature type="transmembrane region" description="Helical" evidence="9">
    <location>
        <begin position="102"/>
        <end position="125"/>
    </location>
</feature>
<sequence>MNGIPETFFGWVSLIFSEYGDMFIKGMWSTLFIAALGTIFGCVIGFLVGIIQSTPIESGSSLMLKGVIRLTKLMVSIYVEIFRGTPMMVQAMVIYYGSMQVFGWNIIPIYAGVLILSLNTGAYMAESVRGGIVSIDPGQTEGAKAMGMTHVQTMLYVILPQAFRNLIPQIGNGFVSAIKDTSVLNVISVTELYFMGRTACGTYFRYFEVFFIISMIYLILTFISSRLLILLEKKLDGESDYELIAEDEIGAV</sequence>
<proteinExistence type="inferred from homology"/>
<comment type="subcellular location">
    <subcellularLocation>
        <location evidence="1 9">Cell membrane</location>
        <topology evidence="1 9">Multi-pass membrane protein</topology>
    </subcellularLocation>
</comment>
<keyword evidence="5 9" id="KW-0812">Transmembrane</keyword>